<dbReference type="EMBL" id="KV744902">
    <property type="protein sequence ID" value="OCK81985.1"/>
    <property type="molecule type" value="Genomic_DNA"/>
</dbReference>
<evidence type="ECO:0000313" key="3">
    <source>
        <dbReference type="Proteomes" id="UP000250266"/>
    </source>
</evidence>
<sequence length="72" mass="8064">MNANHSNQSLPQYALTPASIYPPLHTAALPAPPNPPTAQHVPDPIHPRLHLPRPMSKTESTRTNLWMERLRS</sequence>
<evidence type="ECO:0000256" key="1">
    <source>
        <dbReference type="SAM" id="MobiDB-lite"/>
    </source>
</evidence>
<accession>A0A8E2EDE1</accession>
<dbReference type="AlphaFoldDB" id="A0A8E2EDE1"/>
<feature type="region of interest" description="Disordered" evidence="1">
    <location>
        <begin position="23"/>
        <end position="72"/>
    </location>
</feature>
<proteinExistence type="predicted"/>
<evidence type="ECO:0000313" key="2">
    <source>
        <dbReference type="EMBL" id="OCK81985.1"/>
    </source>
</evidence>
<gene>
    <name evidence="2" type="ORF">K432DRAFT_380816</name>
</gene>
<reference evidence="2 3" key="1">
    <citation type="journal article" date="2016" name="Nat. Commun.">
        <title>Ectomycorrhizal ecology is imprinted in the genome of the dominant symbiotic fungus Cenococcum geophilum.</title>
        <authorList>
            <consortium name="DOE Joint Genome Institute"/>
            <person name="Peter M."/>
            <person name="Kohler A."/>
            <person name="Ohm R.A."/>
            <person name="Kuo A."/>
            <person name="Krutzmann J."/>
            <person name="Morin E."/>
            <person name="Arend M."/>
            <person name="Barry K.W."/>
            <person name="Binder M."/>
            <person name="Choi C."/>
            <person name="Clum A."/>
            <person name="Copeland A."/>
            <person name="Grisel N."/>
            <person name="Haridas S."/>
            <person name="Kipfer T."/>
            <person name="LaButti K."/>
            <person name="Lindquist E."/>
            <person name="Lipzen A."/>
            <person name="Maire R."/>
            <person name="Meier B."/>
            <person name="Mihaltcheva S."/>
            <person name="Molinier V."/>
            <person name="Murat C."/>
            <person name="Poggeler S."/>
            <person name="Quandt C.A."/>
            <person name="Sperisen C."/>
            <person name="Tritt A."/>
            <person name="Tisserant E."/>
            <person name="Crous P.W."/>
            <person name="Henrissat B."/>
            <person name="Nehls U."/>
            <person name="Egli S."/>
            <person name="Spatafora J.W."/>
            <person name="Grigoriev I.V."/>
            <person name="Martin F.M."/>
        </authorList>
    </citation>
    <scope>NUCLEOTIDE SEQUENCE [LARGE SCALE GENOMIC DNA]</scope>
    <source>
        <strain evidence="2 3">CBS 459.81</strain>
    </source>
</reference>
<dbReference type="Proteomes" id="UP000250266">
    <property type="component" value="Unassembled WGS sequence"/>
</dbReference>
<name>A0A8E2EDE1_9PEZI</name>
<organism evidence="2 3">
    <name type="scientific">Lepidopterella palustris CBS 459.81</name>
    <dbReference type="NCBI Taxonomy" id="1314670"/>
    <lineage>
        <taxon>Eukaryota</taxon>
        <taxon>Fungi</taxon>
        <taxon>Dikarya</taxon>
        <taxon>Ascomycota</taxon>
        <taxon>Pezizomycotina</taxon>
        <taxon>Dothideomycetes</taxon>
        <taxon>Pleosporomycetidae</taxon>
        <taxon>Mytilinidiales</taxon>
        <taxon>Argynnaceae</taxon>
        <taxon>Lepidopterella</taxon>
    </lineage>
</organism>
<protein>
    <submittedName>
        <fullName evidence="2">Uncharacterized protein</fullName>
    </submittedName>
</protein>
<keyword evidence="3" id="KW-1185">Reference proteome</keyword>